<dbReference type="AlphaFoldDB" id="A0A1J1I3G8"/>
<feature type="region of interest" description="Disordered" evidence="1">
    <location>
        <begin position="15"/>
        <end position="35"/>
    </location>
</feature>
<sequence>MIEKVKRIINSPVTDLSESSPLNLQSDQPSCSNSENQIRSYGSFQPFLKFVKTRLSFKSVQLHECGRQRWLFNKRIYYAIGMVRKISKKLSRDNECRGLSSYLLSYSRSTLNL</sequence>
<evidence type="ECO:0000313" key="3">
    <source>
        <dbReference type="Proteomes" id="UP000183832"/>
    </source>
</evidence>
<dbReference type="EMBL" id="CVRI01000038">
    <property type="protein sequence ID" value="CRK94140.1"/>
    <property type="molecule type" value="Genomic_DNA"/>
</dbReference>
<organism evidence="2 3">
    <name type="scientific">Clunio marinus</name>
    <dbReference type="NCBI Taxonomy" id="568069"/>
    <lineage>
        <taxon>Eukaryota</taxon>
        <taxon>Metazoa</taxon>
        <taxon>Ecdysozoa</taxon>
        <taxon>Arthropoda</taxon>
        <taxon>Hexapoda</taxon>
        <taxon>Insecta</taxon>
        <taxon>Pterygota</taxon>
        <taxon>Neoptera</taxon>
        <taxon>Endopterygota</taxon>
        <taxon>Diptera</taxon>
        <taxon>Nematocera</taxon>
        <taxon>Chironomoidea</taxon>
        <taxon>Chironomidae</taxon>
        <taxon>Clunio</taxon>
    </lineage>
</organism>
<gene>
    <name evidence="2" type="ORF">CLUMA_CG007659</name>
</gene>
<name>A0A1J1I3G8_9DIPT</name>
<keyword evidence="3" id="KW-1185">Reference proteome</keyword>
<evidence type="ECO:0000313" key="2">
    <source>
        <dbReference type="EMBL" id="CRK94140.1"/>
    </source>
</evidence>
<reference evidence="2 3" key="1">
    <citation type="submission" date="2015-04" db="EMBL/GenBank/DDBJ databases">
        <authorList>
            <person name="Syromyatnikov M.Y."/>
            <person name="Popov V.N."/>
        </authorList>
    </citation>
    <scope>NUCLEOTIDE SEQUENCE [LARGE SCALE GENOMIC DNA]</scope>
</reference>
<protein>
    <submittedName>
        <fullName evidence="2">CLUMA_CG007659, isoform A</fullName>
    </submittedName>
</protein>
<evidence type="ECO:0000256" key="1">
    <source>
        <dbReference type="SAM" id="MobiDB-lite"/>
    </source>
</evidence>
<proteinExistence type="predicted"/>
<accession>A0A1J1I3G8</accession>
<dbReference type="Proteomes" id="UP000183832">
    <property type="component" value="Unassembled WGS sequence"/>
</dbReference>